<comment type="caution">
    <text evidence="2">The sequence shown here is derived from an EMBL/GenBank/DDBJ whole genome shotgun (WGS) entry which is preliminary data.</text>
</comment>
<gene>
    <name evidence="2" type="ORF">FD17_GL001743</name>
</gene>
<dbReference type="EMBL" id="AZEA01000003">
    <property type="protein sequence ID" value="KRK89255.1"/>
    <property type="molecule type" value="Genomic_DNA"/>
</dbReference>
<dbReference type="OrthoDB" id="4393931at2"/>
<dbReference type="Pfam" id="PF18848">
    <property type="entry name" value="baeRF_family6"/>
    <property type="match status" value="1"/>
</dbReference>
<name>A0A0R1LBY1_9LACO</name>
<sequence>MATIISVSDLAKLPELQAPVITLNLNLRKLSFDQSEQLRVKNMLKKIQKEIGAGIEPFITDVNDLTREQLPYEGMTVIADHLGKNVYHLIRTSVDEADYRIEDSIDFLLLLSEAPNMDYTLIELNRDNSKLYSLSNKRVAPLEIKDYPSTVQEALGEELRGGELNFSARGGNAQYHGHNETTQEKKIDQERYYRVIMDFLKGDQALAAHQFILMGLSQNINLFKKVNNGLNLARVEIDQSVQNQSATEIANLVNTAIEKDNRENTADAITKTFKDKLFTDFTNIQNLLNSQDIRHLFVASRDEIKNNDPEIYGQVNQMIKQALSQDANVTVVNEDHNAPLVSAV</sequence>
<proteinExistence type="predicted"/>
<dbReference type="PATRIC" id="fig|1423808.3.peg.1764"/>
<reference evidence="2 3" key="1">
    <citation type="journal article" date="2015" name="Genome Announc.">
        <title>Expanding the biotechnology potential of lactobacilli through comparative genomics of 213 strains and associated genera.</title>
        <authorList>
            <person name="Sun Z."/>
            <person name="Harris H.M."/>
            <person name="McCann A."/>
            <person name="Guo C."/>
            <person name="Argimon S."/>
            <person name="Zhang W."/>
            <person name="Yang X."/>
            <person name="Jeffery I.B."/>
            <person name="Cooney J.C."/>
            <person name="Kagawa T.F."/>
            <person name="Liu W."/>
            <person name="Song Y."/>
            <person name="Salvetti E."/>
            <person name="Wrobel A."/>
            <person name="Rasinkangas P."/>
            <person name="Parkhill J."/>
            <person name="Rea M.C."/>
            <person name="O'Sullivan O."/>
            <person name="Ritari J."/>
            <person name="Douillard F.P."/>
            <person name="Paul Ross R."/>
            <person name="Yang R."/>
            <person name="Briner A.E."/>
            <person name="Felis G.E."/>
            <person name="de Vos W.M."/>
            <person name="Barrangou R."/>
            <person name="Klaenhammer T.R."/>
            <person name="Caufield P.W."/>
            <person name="Cui Y."/>
            <person name="Zhang H."/>
            <person name="O'Toole P.W."/>
        </authorList>
    </citation>
    <scope>NUCLEOTIDE SEQUENCE [LARGE SCALE GENOMIC DNA]</scope>
    <source>
        <strain evidence="2 3">DSM 19904</strain>
    </source>
</reference>
<protein>
    <recommendedName>
        <fullName evidence="1">Bacterial archaeo-eukaryotic release factor family 6 domain-containing protein</fullName>
    </recommendedName>
</protein>
<accession>A0A0R1LBY1</accession>
<dbReference type="RefSeq" id="WP_057823932.1">
    <property type="nucleotide sequence ID" value="NZ_AZEA01000003.1"/>
</dbReference>
<organism evidence="2 3">
    <name type="scientific">Lentilactobacillus sunkii DSM 19904</name>
    <dbReference type="NCBI Taxonomy" id="1423808"/>
    <lineage>
        <taxon>Bacteria</taxon>
        <taxon>Bacillati</taxon>
        <taxon>Bacillota</taxon>
        <taxon>Bacilli</taxon>
        <taxon>Lactobacillales</taxon>
        <taxon>Lactobacillaceae</taxon>
        <taxon>Lentilactobacillus</taxon>
    </lineage>
</organism>
<evidence type="ECO:0000313" key="2">
    <source>
        <dbReference type="EMBL" id="KRK89255.1"/>
    </source>
</evidence>
<evidence type="ECO:0000259" key="1">
    <source>
        <dbReference type="Pfam" id="PF18848"/>
    </source>
</evidence>
<keyword evidence="3" id="KW-1185">Reference proteome</keyword>
<dbReference type="Proteomes" id="UP000051581">
    <property type="component" value="Unassembled WGS sequence"/>
</dbReference>
<dbReference type="AlphaFoldDB" id="A0A0R1LBY1"/>
<dbReference type="InterPro" id="IPR040628">
    <property type="entry name" value="BaeRF_family6"/>
</dbReference>
<evidence type="ECO:0000313" key="3">
    <source>
        <dbReference type="Proteomes" id="UP000051581"/>
    </source>
</evidence>
<feature type="domain" description="Bacterial archaeo-eukaryotic release factor family 6" evidence="1">
    <location>
        <begin position="118"/>
        <end position="258"/>
    </location>
</feature>